<proteinExistence type="predicted"/>
<sequence length="175" mass="18878">MHDGVQIVVSHGTVTRIGRDSQIIPADGYVIYFRGSDAQLAKRFRVGRRCAFRIVAEGGRGLGFWARVREAVGAGPRLLTDGRVTVDPVAEGFRDPKIVRLSLARSMVGLTADGWLILAISSGTVREMAGVMKALGADQAMNLDSGGSSGLWLRGTYLRTPGRLISNALLIQEKR</sequence>
<accession>A0A537JC56</accession>
<organism evidence="2 3">
    <name type="scientific">Candidatus Segetimicrobium genomatis</name>
    <dbReference type="NCBI Taxonomy" id="2569760"/>
    <lineage>
        <taxon>Bacteria</taxon>
        <taxon>Bacillati</taxon>
        <taxon>Candidatus Sysuimicrobiota</taxon>
        <taxon>Candidatus Sysuimicrobiia</taxon>
        <taxon>Candidatus Sysuimicrobiales</taxon>
        <taxon>Candidatus Segetimicrobiaceae</taxon>
        <taxon>Candidatus Segetimicrobium</taxon>
    </lineage>
</organism>
<dbReference type="AlphaFoldDB" id="A0A537JC56"/>
<evidence type="ECO:0000313" key="3">
    <source>
        <dbReference type="Proteomes" id="UP000318093"/>
    </source>
</evidence>
<keyword evidence="2" id="KW-0378">Hydrolase</keyword>
<dbReference type="PANTHER" id="PTHR40446">
    <property type="entry name" value="N-ACETYLGLUCOSAMINE-1-PHOSPHODIESTER ALPHA-N-ACETYLGLUCOSAMINIDASE"/>
    <property type="match status" value="1"/>
</dbReference>
<feature type="domain" description="Phosphodiester glycosidase" evidence="1">
    <location>
        <begin position="4"/>
        <end position="171"/>
    </location>
</feature>
<evidence type="ECO:0000313" key="2">
    <source>
        <dbReference type="EMBL" id="TMI81095.1"/>
    </source>
</evidence>
<comment type="caution">
    <text evidence="2">The sequence shown here is derived from an EMBL/GenBank/DDBJ whole genome shotgun (WGS) entry which is preliminary data.</text>
</comment>
<keyword evidence="2" id="KW-0326">Glycosidase</keyword>
<gene>
    <name evidence="2" type="ORF">E6H03_07400</name>
</gene>
<dbReference type="GO" id="GO:0016798">
    <property type="term" value="F:hydrolase activity, acting on glycosyl bonds"/>
    <property type="evidence" value="ECO:0007669"/>
    <property type="project" value="UniProtKB-KW"/>
</dbReference>
<dbReference type="PANTHER" id="PTHR40446:SF2">
    <property type="entry name" value="N-ACETYLGLUCOSAMINE-1-PHOSPHODIESTER ALPHA-N-ACETYLGLUCOSAMINIDASE"/>
    <property type="match status" value="1"/>
</dbReference>
<dbReference type="EMBL" id="VBAN01000223">
    <property type="protein sequence ID" value="TMI81095.1"/>
    <property type="molecule type" value="Genomic_DNA"/>
</dbReference>
<reference evidence="2 3" key="1">
    <citation type="journal article" date="2019" name="Nat. Microbiol.">
        <title>Mediterranean grassland soil C-N compound turnover is dependent on rainfall and depth, and is mediated by genomically divergent microorganisms.</title>
        <authorList>
            <person name="Diamond S."/>
            <person name="Andeer P.F."/>
            <person name="Li Z."/>
            <person name="Crits-Christoph A."/>
            <person name="Burstein D."/>
            <person name="Anantharaman K."/>
            <person name="Lane K.R."/>
            <person name="Thomas B.C."/>
            <person name="Pan C."/>
            <person name="Northen T.R."/>
            <person name="Banfield J.F."/>
        </authorList>
    </citation>
    <scope>NUCLEOTIDE SEQUENCE [LARGE SCALE GENOMIC DNA]</scope>
    <source>
        <strain evidence="2">NP_6</strain>
    </source>
</reference>
<dbReference type="Proteomes" id="UP000318093">
    <property type="component" value="Unassembled WGS sequence"/>
</dbReference>
<dbReference type="InterPro" id="IPR018711">
    <property type="entry name" value="NAGPA"/>
</dbReference>
<protein>
    <submittedName>
        <fullName evidence="2">Phosphodiester glycosidase family protein</fullName>
    </submittedName>
</protein>
<evidence type="ECO:0000259" key="1">
    <source>
        <dbReference type="Pfam" id="PF09992"/>
    </source>
</evidence>
<dbReference type="Pfam" id="PF09992">
    <property type="entry name" value="NAGPA"/>
    <property type="match status" value="1"/>
</dbReference>
<name>A0A537JC56_9BACT</name>